<sequence length="699" mass="79604">MSDFLLELGFEEIPPSQLQPVVEYIQNSFLNLMKSTALSYSALKVSSTPRRFFLLASSVQEKQEDLQVKKIGPAKRVAFDEKGNLTPAALGFLKKNHSKAEDLYIETTDKGEFIALNYVQTGKATPDILKDWIYELIPHLPFTKTMIWNESKMALARPLRWLCILWNEEIITLEIAGVISGNITFGNRYLGLNRPVKIDSPAVYLSTLQENAVLAERAYRKEKIIEQLDGLPLENGLQIIPDKQLIETVTDLVEYPTAVSASFQEKYLFLPDKIITSTISQNQKCFSVQTKDGKLSNKFIFISNGNPDFSEVIRKGNEKVVDARLADALWYFQEDTKQPLEAFVPQLKEVIFQSRLGTMADKTQRIEKITEYICLLLHLDTQQKELALRTALLCKADLVTNMLGEKEFTKLQGYIGKQYALAGGEPYEVAEGIYEHYMPRGPNDSLPQTLSGAIVAVADKMDSVCGIIGIGLIPTGSADPFAIRRAANGVVQIIADREWHFNLFSLIHYTLELLKNYTQLTATAEQDVQDFFHQRVEWLLKQLKLDYDVIDSLEHLALNDIPDLIQRAKALQAYRAEEDFIRLVIGFKRVSNIINGEKEFVPLKEDLFQQEEEKILYSELLKLRDKIDLCLRESDYKGAIRLLIDYGVFIDNFFDAVLVNCDAPELRANRYALLKEIKNEFLRIADISRLVVETNKNEN</sequence>
<proteinExistence type="predicted"/>
<name>A0AC61QJG7_9BACT</name>
<dbReference type="Proteomes" id="UP000294588">
    <property type="component" value="Unassembled WGS sequence"/>
</dbReference>
<reference evidence="1" key="1">
    <citation type="submission" date="2019-03" db="EMBL/GenBank/DDBJ databases">
        <title>Candidatus Syntrophosphaera thermopropionivorans: a novel player in syntrophic propionate oxidation during anaerobic digestion.</title>
        <authorList>
            <person name="Dyksma S."/>
        </authorList>
    </citation>
    <scope>NUCLEOTIDE SEQUENCE</scope>
    <source>
        <strain evidence="1">W5</strain>
    </source>
</reference>
<comment type="caution">
    <text evidence="1">The sequence shown here is derived from an EMBL/GenBank/DDBJ whole genome shotgun (WGS) entry which is preliminary data.</text>
</comment>
<evidence type="ECO:0000313" key="2">
    <source>
        <dbReference type="Proteomes" id="UP000294588"/>
    </source>
</evidence>
<evidence type="ECO:0000313" key="1">
    <source>
        <dbReference type="EMBL" id="TDF73248.1"/>
    </source>
</evidence>
<keyword evidence="2" id="KW-1185">Reference proteome</keyword>
<organism evidence="1 2">
    <name type="scientific">Candidatus Syntrophosphaera thermopropionivorans</name>
    <dbReference type="NCBI Taxonomy" id="2593015"/>
    <lineage>
        <taxon>Bacteria</taxon>
        <taxon>Pseudomonadati</taxon>
        <taxon>Candidatus Cloacimonadota</taxon>
        <taxon>Candidatus Cloacimonadia</taxon>
        <taxon>Candidatus Cloacimonadales</taxon>
        <taxon>Candidatus Cloacimonadaceae</taxon>
        <taxon>Candidatus Syntrophosphaera</taxon>
    </lineage>
</organism>
<gene>
    <name evidence="1" type="ORF">E0946_03490</name>
</gene>
<keyword evidence="1" id="KW-0436">Ligase</keyword>
<accession>A0AC61QJG7</accession>
<protein>
    <submittedName>
        <fullName evidence="1">Glycine--tRNA ligase subunit beta</fullName>
        <ecNumber evidence="1">6.1.1.14</ecNumber>
    </submittedName>
</protein>
<dbReference type="EMBL" id="SMOG01000007">
    <property type="protein sequence ID" value="TDF73248.1"/>
    <property type="molecule type" value="Genomic_DNA"/>
</dbReference>
<dbReference type="EC" id="6.1.1.14" evidence="1"/>